<dbReference type="NCBIfam" id="TIGR01643">
    <property type="entry name" value="YD_repeat_2x"/>
    <property type="match status" value="16"/>
</dbReference>
<dbReference type="RefSeq" id="WP_251415675.1">
    <property type="nucleotide sequence ID" value="NZ_JAMQGM010000031.1"/>
</dbReference>
<accession>A0ABT0X8R9</accession>
<dbReference type="Gene3D" id="2.180.10.10">
    <property type="entry name" value="RHS repeat-associated core"/>
    <property type="match status" value="3"/>
</dbReference>
<name>A0ABT0X8R9_9ACTN</name>
<reference evidence="7" key="1">
    <citation type="journal article" date="2023" name="Int. J. Syst. Evol. Microbiol.">
        <title>Streptomyces meridianus sp. nov. isolated from brackish water of the Tagus estuary in Alcochete, Portugal.</title>
        <authorList>
            <person name="Santos J.D.N."/>
            <person name="Klimek D."/>
            <person name="Calusinska M."/>
            <person name="Lobo Da Cunha A."/>
            <person name="Catita J."/>
            <person name="Goncalves H."/>
            <person name="Gonzalez I."/>
            <person name="Reyes F."/>
            <person name="Lage O.M."/>
        </authorList>
    </citation>
    <scope>NUCLEOTIDE SEQUENCE</scope>
    <source>
        <strain evidence="7">MTZ3.1</strain>
    </source>
</reference>
<dbReference type="Gene3D" id="3.10.450.30">
    <property type="entry name" value="Microbial ribonucleases"/>
    <property type="match status" value="1"/>
</dbReference>
<evidence type="ECO:0000259" key="6">
    <source>
        <dbReference type="Pfam" id="PF21725"/>
    </source>
</evidence>
<protein>
    <submittedName>
        <fullName evidence="7">DUF6531 domain-containing protein</fullName>
    </submittedName>
</protein>
<sequence>MAFGALGEAWDDAKRGLGSTVDATTDVVGGGLEAVGADGLADDVEDWGDGVASDLGAAIGEQQLGRTDQPDELIHGKPSALAGSIEHLKDFRKAFERVGQGLSKFDAGHWQGKAAEAFREKFGVHPKKWLHAADACEDAAKALEDFTKTVEWAQGQAREAIELYASGTKASKRAVDTYNTRVDSYNAAVRSGQDPGPAPGAFTDPGKADVQAAREMLAEARRQRNEAGTAAAAKMRAALAHAPAEPSGLDRLGKELNDFAGAQGVEKMHLLGGVVKGGAGMLSSTRALNPLDSYNLAHPAEYAQAMSLMASGLVTTARHPEKIPGAIVDAFKKDPHEFVGRLVPEVFGTKGAGSLRSGLRNGMRHADDVAESTAGRHARDAVDEKPKAEAQESGAKTCVNDPVDVATGRMLLEQTDVTLPGVLPLVFTRTFESSFRSGGWFGPAWASTLDQRLLIDSTGVIFVREDRSLLAYPHPAPGVPVLPAEGQRWPLDRDPAGGYTVSDPESGRVWHFTDHNDESALLEQIDDRNGNWTAFDHDLDGTPTAITHSSGARLTFTTEHDRITSLHLGDTELVRYGYTDGHLTSVTGSSGRPLRFGCDEQGRITSWTDTNDSRFEYAYDEQHRCVFQSGAEGHLRSSYTYDTVDAETGHRVTTVTDSFGHTSRYLINDAHQVVGERDRLGNVTRFERDRYNRLLSRTDPLGRRTRFAYDDEGRLTAVTRPDGREAGAEYDGLGLPVRMVGYDGTTTEQTFDTRGNRTSVTTADGRTTLFAYTDRGRLASVTDPLGNTTRVDCDDAGLPVTVTDPLGAVTRYRRDAFGRTTSVTDPLGETTHVVWTVGGKPAARLAPDGAEESWTYDGEGNCLSHTDAVGGVTTYEYTHFDQLAARTGPDGVRLEFAHDTELRLTRVTNPQGLTWNYQYDPAGRLISETDFDDRTLAYAHDAAGQLTARTNALGQATTYTHDTLGRIVEKNADGRVTTYRHDVAGRLQQATGRDAELSYTRDLMGRITAETVNGRTMAYAYDGLGRRTGRTTPGGTTSTWAYDEAGRRTALTTSGRTLDFEHDPAGREIARHFGETLTLSSSWDTSGRLTDQSLTSAAAGTLQRRAYTYRPDGNLTRIDDQLSGARTFDLDRAGRVTAVHAKDWTESYAYDEAGNQTEAAWPDRHPASEARGSRTYTGTRINRAGQVRYEHDSQGRITLRQKARLSRKPDTWRYSWDAEDRLTAVTTPDGQTWRYLYDPLGRRIAKQRIADDGTVVEQIDFTWDGTTLVEQTGTPPGSDGPVTITWDHDGLHPIAQTERKGLADAPQEEVDERFFAIVTDLVGTPTELVDESGDIAWRTRTTLWGSTTWTRSSTAYTPLRFPGQYFDPETDLHYNVHRHYDPETARYFSQDPLGLAPAPNPAAYVSNPHAWVDPLGLGPCPGQTLGETPKLSGWVPAEIPAESQAVIRDIREFGVEAQGAGPMRMGPSVPRPFENSGIGGGHRLPEFDSSGNPISYREWGTVQSAENPKPGGERIVTGSDGSVYYTPTHYQTYIVAVAGS</sequence>
<evidence type="ECO:0000256" key="3">
    <source>
        <dbReference type="SAM" id="MobiDB-lite"/>
    </source>
</evidence>
<keyword evidence="2" id="KW-0378">Hydrolase</keyword>
<organism evidence="7 8">
    <name type="scientific">Streptomyces meridianus</name>
    <dbReference type="NCBI Taxonomy" id="2938945"/>
    <lineage>
        <taxon>Bacteria</taxon>
        <taxon>Bacillati</taxon>
        <taxon>Actinomycetota</taxon>
        <taxon>Actinomycetes</taxon>
        <taxon>Kitasatosporales</taxon>
        <taxon>Streptomycetaceae</taxon>
        <taxon>Streptomyces</taxon>
    </lineage>
</organism>
<evidence type="ECO:0000259" key="5">
    <source>
        <dbReference type="Pfam" id="PF20148"/>
    </source>
</evidence>
<feature type="region of interest" description="Disordered" evidence="3">
    <location>
        <begin position="369"/>
        <end position="396"/>
    </location>
</feature>
<comment type="caution">
    <text evidence="7">The sequence shown here is derived from an EMBL/GenBank/DDBJ whole genome shotgun (WGS) entry which is preliminary data.</text>
</comment>
<evidence type="ECO:0000259" key="4">
    <source>
        <dbReference type="Pfam" id="PF03527"/>
    </source>
</evidence>
<dbReference type="EMBL" id="JAMQGM010000031">
    <property type="protein sequence ID" value="MCM2578720.1"/>
    <property type="molecule type" value="Genomic_DNA"/>
</dbReference>
<evidence type="ECO:0000256" key="2">
    <source>
        <dbReference type="ARBA" id="ARBA00022801"/>
    </source>
</evidence>
<dbReference type="PANTHER" id="PTHR32305">
    <property type="match status" value="1"/>
</dbReference>
<feature type="domain" description="DUF6531" evidence="5">
    <location>
        <begin position="401"/>
        <end position="472"/>
    </location>
</feature>
<keyword evidence="1" id="KW-0540">Nuclease</keyword>
<dbReference type="Pfam" id="PF03527">
    <property type="entry name" value="RHS"/>
    <property type="match status" value="1"/>
</dbReference>
<dbReference type="Pfam" id="PF05593">
    <property type="entry name" value="RHS_repeat"/>
    <property type="match status" value="9"/>
</dbReference>
<feature type="domain" description="RHS protein conserved region" evidence="4">
    <location>
        <begin position="1317"/>
        <end position="1348"/>
    </location>
</feature>
<evidence type="ECO:0000313" key="8">
    <source>
        <dbReference type="Proteomes" id="UP001167160"/>
    </source>
</evidence>
<dbReference type="InterPro" id="IPR022385">
    <property type="entry name" value="Rhs_assc_core"/>
</dbReference>
<dbReference type="InterPro" id="IPR031325">
    <property type="entry name" value="RHS_repeat"/>
</dbReference>
<dbReference type="SUPFAM" id="SSF53933">
    <property type="entry name" value="Microbial ribonucleases"/>
    <property type="match status" value="1"/>
</dbReference>
<evidence type="ECO:0000256" key="1">
    <source>
        <dbReference type="ARBA" id="ARBA00022722"/>
    </source>
</evidence>
<dbReference type="NCBIfam" id="TIGR03696">
    <property type="entry name" value="Rhs_assc_core"/>
    <property type="match status" value="1"/>
</dbReference>
<dbReference type="PANTHER" id="PTHR32305:SF15">
    <property type="entry name" value="PROTEIN RHSA-RELATED"/>
    <property type="match status" value="1"/>
</dbReference>
<feature type="domain" description="Putative T7SS secretion signal" evidence="6">
    <location>
        <begin position="8"/>
        <end position="246"/>
    </location>
</feature>
<dbReference type="InterPro" id="IPR049082">
    <property type="entry name" value="T7SS_signal"/>
</dbReference>
<dbReference type="InterPro" id="IPR045351">
    <property type="entry name" value="DUF6531"/>
</dbReference>
<dbReference type="Proteomes" id="UP001167160">
    <property type="component" value="Unassembled WGS sequence"/>
</dbReference>
<dbReference type="Pfam" id="PF21725">
    <property type="entry name" value="T7SS_signal"/>
    <property type="match status" value="1"/>
</dbReference>
<evidence type="ECO:0000313" key="7">
    <source>
        <dbReference type="EMBL" id="MCM2578720.1"/>
    </source>
</evidence>
<dbReference type="InterPro" id="IPR006530">
    <property type="entry name" value="YD"/>
</dbReference>
<dbReference type="Pfam" id="PF20148">
    <property type="entry name" value="DUF6531"/>
    <property type="match status" value="1"/>
</dbReference>
<dbReference type="InterPro" id="IPR001826">
    <property type="entry name" value="RHS"/>
</dbReference>
<gene>
    <name evidence="7" type="ORF">M1E25_15395</name>
</gene>
<feature type="compositionally biased region" description="Basic and acidic residues" evidence="3">
    <location>
        <begin position="377"/>
        <end position="390"/>
    </location>
</feature>
<keyword evidence="8" id="KW-1185">Reference proteome</keyword>
<proteinExistence type="predicted"/>
<dbReference type="InterPro" id="IPR016191">
    <property type="entry name" value="Ribonuclease/ribotoxin"/>
</dbReference>
<dbReference type="InterPro" id="IPR050708">
    <property type="entry name" value="T6SS_VgrG/RHS"/>
</dbReference>